<dbReference type="GO" id="GO:0001732">
    <property type="term" value="P:formation of cytoplasmic translation initiation complex"/>
    <property type="evidence" value="ECO:0007669"/>
    <property type="project" value="UniProtKB-UniRule"/>
</dbReference>
<sequence length="285" mass="32301">MSFINDPNYLNLQTSVNHNNSVTVNPIVLFSILDHSLRLRENETFAVGALLGSRSDNGEIEIRNSFPIPLKNVDDEISIDKEYFKEMLILHKRVNSKETVIGWYSTGNEITEITNSIHNTFPSEVEPVLLLVDTTLSDKKLGIKVFKRSYMGSENMFLELPCETKYFEAENSGLDIISSAKDPNADNDTIKILSDIDNLEKSILQIQSMLERVSHYVKQVVSGQKEGNNVIGRYLLDTMSFIPNINAADFEKMFNKHLQDLLVVVYLANLTRSQLAIAERLQNIV</sequence>
<dbReference type="GO" id="GO:0031369">
    <property type="term" value="F:translation initiation factor binding"/>
    <property type="evidence" value="ECO:0007669"/>
    <property type="project" value="InterPro"/>
</dbReference>
<accession>A0A1Y2EB04</accession>
<dbReference type="SMART" id="SM00232">
    <property type="entry name" value="JAB_MPN"/>
    <property type="match status" value="1"/>
</dbReference>
<dbReference type="Pfam" id="PF13012">
    <property type="entry name" value="MitMem_reg"/>
    <property type="match status" value="1"/>
</dbReference>
<protein>
    <recommendedName>
        <fullName evidence="4">Eukaryotic translation initiation factor 3 subunit F</fullName>
        <shortName evidence="4">eIF3f</shortName>
    </recommendedName>
</protein>
<comment type="caution">
    <text evidence="6">The sequence shown here is derived from an EMBL/GenBank/DDBJ whole genome shotgun (WGS) entry which is preliminary data.</text>
</comment>
<evidence type="ECO:0000256" key="1">
    <source>
        <dbReference type="ARBA" id="ARBA00022490"/>
    </source>
</evidence>
<dbReference type="Proteomes" id="UP000193920">
    <property type="component" value="Unassembled WGS sequence"/>
</dbReference>
<name>A0A1Y2EB04_9FUNG</name>
<evidence type="ECO:0000259" key="5">
    <source>
        <dbReference type="PROSITE" id="PS50249"/>
    </source>
</evidence>
<evidence type="ECO:0000313" key="6">
    <source>
        <dbReference type="EMBL" id="ORY68025.1"/>
    </source>
</evidence>
<comment type="subcellular location">
    <subcellularLocation>
        <location evidence="4">Cytoplasm</location>
    </subcellularLocation>
</comment>
<comment type="similarity">
    <text evidence="4">Belongs to the eIF-3 subunit F family.</text>
</comment>
<dbReference type="GO" id="GO:0071541">
    <property type="term" value="C:eukaryotic translation initiation factor 3 complex, eIF3m"/>
    <property type="evidence" value="ECO:0007669"/>
    <property type="project" value="TreeGrafter"/>
</dbReference>
<comment type="function">
    <text evidence="4">Component of the eukaryotic translation initiation factor 3 (eIF-3) complex, which is involved in protein synthesis of a specialized repertoire of mRNAs and, together with other initiation factors, stimulates binding of mRNA and methionyl-tRNAi to the 40S ribosome. The eIF-3 complex specifically targets and initiates translation of a subset of mRNAs involved in cell proliferation.</text>
</comment>
<evidence type="ECO:0000256" key="3">
    <source>
        <dbReference type="ARBA" id="ARBA00022917"/>
    </source>
</evidence>
<dbReference type="PROSITE" id="PS50249">
    <property type="entry name" value="MPN"/>
    <property type="match status" value="1"/>
</dbReference>
<reference evidence="6 7" key="1">
    <citation type="submission" date="2016-08" db="EMBL/GenBank/DDBJ databases">
        <title>A Parts List for Fungal Cellulosomes Revealed by Comparative Genomics.</title>
        <authorList>
            <consortium name="DOE Joint Genome Institute"/>
            <person name="Haitjema C.H."/>
            <person name="Gilmore S.P."/>
            <person name="Henske J.K."/>
            <person name="Solomon K.V."/>
            <person name="De Groot R."/>
            <person name="Kuo A."/>
            <person name="Mondo S.J."/>
            <person name="Salamov A.A."/>
            <person name="Labutti K."/>
            <person name="Zhao Z."/>
            <person name="Chiniquy J."/>
            <person name="Barry K."/>
            <person name="Brewer H.M."/>
            <person name="Purvine S.O."/>
            <person name="Wright A.T."/>
            <person name="Boxma B."/>
            <person name="Van Alen T."/>
            <person name="Hackstein J.H."/>
            <person name="Baker S.E."/>
            <person name="Grigoriev I.V."/>
            <person name="O'Malley M.A."/>
        </authorList>
    </citation>
    <scope>NUCLEOTIDE SEQUENCE [LARGE SCALE GENOMIC DNA]</scope>
    <source>
        <strain evidence="6 7">G1</strain>
    </source>
</reference>
<dbReference type="GO" id="GO:0016282">
    <property type="term" value="C:eukaryotic 43S preinitiation complex"/>
    <property type="evidence" value="ECO:0007669"/>
    <property type="project" value="UniProtKB-UniRule"/>
</dbReference>
<dbReference type="GO" id="GO:0033290">
    <property type="term" value="C:eukaryotic 48S preinitiation complex"/>
    <property type="evidence" value="ECO:0007669"/>
    <property type="project" value="UniProtKB-UniRule"/>
</dbReference>
<dbReference type="OrthoDB" id="25498at2759"/>
<dbReference type="PANTHER" id="PTHR10540">
    <property type="entry name" value="EUKARYOTIC TRANSLATION INITIATION FACTOR 3 SUBUNIT F-RELATED"/>
    <property type="match status" value="1"/>
</dbReference>
<evidence type="ECO:0000313" key="7">
    <source>
        <dbReference type="Proteomes" id="UP000193920"/>
    </source>
</evidence>
<keyword evidence="1 4" id="KW-0963">Cytoplasm</keyword>
<proteinExistence type="inferred from homology"/>
<comment type="subunit">
    <text evidence="4">Component of the eukaryotic translation initiation factor 3 (eIF-3) complex.</text>
</comment>
<keyword evidence="2 4" id="KW-0396">Initiation factor</keyword>
<dbReference type="HAMAP" id="MF_03005">
    <property type="entry name" value="eIF3f"/>
    <property type="match status" value="1"/>
</dbReference>
<dbReference type="InterPro" id="IPR037518">
    <property type="entry name" value="MPN"/>
</dbReference>
<dbReference type="InterPro" id="IPR000555">
    <property type="entry name" value="JAMM/MPN+_dom"/>
</dbReference>
<dbReference type="Pfam" id="PF01398">
    <property type="entry name" value="JAB"/>
    <property type="match status" value="1"/>
</dbReference>
<organism evidence="6 7">
    <name type="scientific">Neocallimastix californiae</name>
    <dbReference type="NCBI Taxonomy" id="1754190"/>
    <lineage>
        <taxon>Eukaryota</taxon>
        <taxon>Fungi</taxon>
        <taxon>Fungi incertae sedis</taxon>
        <taxon>Chytridiomycota</taxon>
        <taxon>Chytridiomycota incertae sedis</taxon>
        <taxon>Neocallimastigomycetes</taxon>
        <taxon>Neocallimastigales</taxon>
        <taxon>Neocallimastigaceae</taxon>
        <taxon>Neocallimastix</taxon>
    </lineage>
</organism>
<keyword evidence="7" id="KW-1185">Reference proteome</keyword>
<dbReference type="AlphaFoldDB" id="A0A1Y2EB04"/>
<dbReference type="InterPro" id="IPR027531">
    <property type="entry name" value="eIF3f"/>
</dbReference>
<evidence type="ECO:0000256" key="4">
    <source>
        <dbReference type="HAMAP-Rule" id="MF_03005"/>
    </source>
</evidence>
<evidence type="ECO:0000256" key="2">
    <source>
        <dbReference type="ARBA" id="ARBA00022540"/>
    </source>
</evidence>
<dbReference type="CDD" id="cd08064">
    <property type="entry name" value="MPN_eIF3f"/>
    <property type="match status" value="1"/>
</dbReference>
<dbReference type="GO" id="GO:0003743">
    <property type="term" value="F:translation initiation factor activity"/>
    <property type="evidence" value="ECO:0007669"/>
    <property type="project" value="UniProtKB-UniRule"/>
</dbReference>
<dbReference type="Gene3D" id="3.40.140.10">
    <property type="entry name" value="Cytidine Deaminase, domain 2"/>
    <property type="match status" value="1"/>
</dbReference>
<feature type="domain" description="MPN" evidence="5">
    <location>
        <begin position="22"/>
        <end position="152"/>
    </location>
</feature>
<dbReference type="InterPro" id="IPR024969">
    <property type="entry name" value="EIF3F/CSN6-like_C"/>
</dbReference>
<dbReference type="GO" id="GO:0008237">
    <property type="term" value="F:metallopeptidase activity"/>
    <property type="evidence" value="ECO:0007669"/>
    <property type="project" value="InterPro"/>
</dbReference>
<dbReference type="EMBL" id="MCOG01000047">
    <property type="protein sequence ID" value="ORY68025.1"/>
    <property type="molecule type" value="Genomic_DNA"/>
</dbReference>
<gene>
    <name evidence="6" type="ORF">LY90DRAFT_405704</name>
</gene>
<dbReference type="PANTHER" id="PTHR10540:SF6">
    <property type="entry name" value="EUKARYOTIC TRANSLATION INITIATION FACTOR 3 SUBUNIT F"/>
    <property type="match status" value="1"/>
</dbReference>
<dbReference type="STRING" id="1754190.A0A1Y2EB04"/>
<keyword evidence="3 4" id="KW-0648">Protein biosynthesis</keyword>